<comment type="caution">
    <text evidence="1">The sequence shown here is derived from an EMBL/GenBank/DDBJ whole genome shotgun (WGS) entry which is preliminary data.</text>
</comment>
<dbReference type="EMBL" id="BMAO01027319">
    <property type="protein sequence ID" value="GFR15969.1"/>
    <property type="molecule type" value="Genomic_DNA"/>
</dbReference>
<protein>
    <submittedName>
        <fullName evidence="1">Uncharacterized protein</fullName>
    </submittedName>
</protein>
<keyword evidence="2" id="KW-1185">Reference proteome</keyword>
<dbReference type="AlphaFoldDB" id="A0A8X6LQC0"/>
<evidence type="ECO:0000313" key="2">
    <source>
        <dbReference type="Proteomes" id="UP000887116"/>
    </source>
</evidence>
<evidence type="ECO:0000313" key="1">
    <source>
        <dbReference type="EMBL" id="GFR15969.1"/>
    </source>
</evidence>
<gene>
    <name evidence="1" type="primary">AVEN_1278_1</name>
    <name evidence="1" type="ORF">TNCT_646411</name>
</gene>
<dbReference type="Proteomes" id="UP000887116">
    <property type="component" value="Unassembled WGS sequence"/>
</dbReference>
<accession>A0A8X6LQC0</accession>
<dbReference type="Gene3D" id="3.30.420.10">
    <property type="entry name" value="Ribonuclease H-like superfamily/Ribonuclease H"/>
    <property type="match status" value="1"/>
</dbReference>
<dbReference type="OrthoDB" id="6433552at2759"/>
<reference evidence="1" key="1">
    <citation type="submission" date="2020-07" db="EMBL/GenBank/DDBJ databases">
        <title>Multicomponent nature underlies the extraordinary mechanical properties of spider dragline silk.</title>
        <authorList>
            <person name="Kono N."/>
            <person name="Nakamura H."/>
            <person name="Mori M."/>
            <person name="Yoshida Y."/>
            <person name="Ohtoshi R."/>
            <person name="Malay A.D."/>
            <person name="Moran D.A.P."/>
            <person name="Tomita M."/>
            <person name="Numata K."/>
            <person name="Arakawa K."/>
        </authorList>
    </citation>
    <scope>NUCLEOTIDE SEQUENCE</scope>
</reference>
<name>A0A8X6LQC0_TRICU</name>
<dbReference type="PANTHER" id="PTHR46060">
    <property type="entry name" value="MARINER MOS1 TRANSPOSASE-LIKE PROTEIN"/>
    <property type="match status" value="1"/>
</dbReference>
<dbReference type="PANTHER" id="PTHR46060:SF1">
    <property type="entry name" value="MARINER MOS1 TRANSPOSASE-LIKE PROTEIN"/>
    <property type="match status" value="1"/>
</dbReference>
<proteinExistence type="predicted"/>
<organism evidence="1 2">
    <name type="scientific">Trichonephila clavata</name>
    <name type="common">Joro spider</name>
    <name type="synonym">Nephila clavata</name>
    <dbReference type="NCBI Taxonomy" id="2740835"/>
    <lineage>
        <taxon>Eukaryota</taxon>
        <taxon>Metazoa</taxon>
        <taxon>Ecdysozoa</taxon>
        <taxon>Arthropoda</taxon>
        <taxon>Chelicerata</taxon>
        <taxon>Arachnida</taxon>
        <taxon>Araneae</taxon>
        <taxon>Araneomorphae</taxon>
        <taxon>Entelegynae</taxon>
        <taxon>Araneoidea</taxon>
        <taxon>Nephilidae</taxon>
        <taxon>Trichonephila</taxon>
    </lineage>
</organism>
<dbReference type="GO" id="GO:0003676">
    <property type="term" value="F:nucleic acid binding"/>
    <property type="evidence" value="ECO:0007669"/>
    <property type="project" value="InterPro"/>
</dbReference>
<dbReference type="InterPro" id="IPR052709">
    <property type="entry name" value="Transposase-MT_Hybrid"/>
</dbReference>
<dbReference type="InterPro" id="IPR036397">
    <property type="entry name" value="RNaseH_sf"/>
</dbReference>
<sequence length="69" mass="8089">MVPKMLSPEQKEIRVNMSRDLIDMTDEDDSSLKKIVACDGTWCFLSNPQTKRQSSKWKAKHHHGRRNFT</sequence>